<keyword evidence="3" id="KW-1185">Reference proteome</keyword>
<accession>A0AAE0IKI3</accession>
<protein>
    <submittedName>
        <fullName evidence="2">Uncharacterized protein</fullName>
    </submittedName>
</protein>
<feature type="compositionally biased region" description="Low complexity" evidence="1">
    <location>
        <begin position="464"/>
        <end position="488"/>
    </location>
</feature>
<feature type="compositionally biased region" description="Acidic residues" evidence="1">
    <location>
        <begin position="489"/>
        <end position="499"/>
    </location>
</feature>
<sequence>MPVQGFVQILTRPKRSQFCSGRVDQGAFVVVFQPLEDHPGYRLGELVCTLTAANEITLEQQPLVMLSPTRYATGLTLPPNNRTYFFWTQVSISNPGTWRIRANVVRQLGPYVWDTGSSAMSRPIHVYHDVNDPELASKSAAEQSTVGVDDPTDEGKQWMQVAHEYYVKQGSLTSGVESFLKHVTGYMEPGKYQGRSFLLEVKQLLEVVHLDNPGIQSAQQQVPVTSLDAGVRSYQQQLTPNFGEQSAQQQVAPPNLGVRSSQQQLTQASTYRQPQHSTAPAGTVQPVRTKPKNPSNRIQPYHSQPPQPHAYTYRSQYQQGEAASTGTYAQSQQPLYSQLPQFQQHSASNPAEHTSSQQQAPGNPGVQSSQQQTPFGWHQLHIPQPSTDNPLSQHHVVRIGDSIEHSYLPQQAPGNPGVQSAQPPVAFGDRQPPQPFTSASSSQYQQPGPVTVSAGTPIIEHLYSQQQAPGSPGVQSSQQQAAAPSNLAESEEAAEEDADGEKVTEEEWNNAGQQHEVAPGNPAESEEDAEGELVTEEQYYNPGQVL</sequence>
<dbReference type="Proteomes" id="UP001283341">
    <property type="component" value="Unassembled WGS sequence"/>
</dbReference>
<organism evidence="2 3">
    <name type="scientific">Apodospora peruviana</name>
    <dbReference type="NCBI Taxonomy" id="516989"/>
    <lineage>
        <taxon>Eukaryota</taxon>
        <taxon>Fungi</taxon>
        <taxon>Dikarya</taxon>
        <taxon>Ascomycota</taxon>
        <taxon>Pezizomycotina</taxon>
        <taxon>Sordariomycetes</taxon>
        <taxon>Sordariomycetidae</taxon>
        <taxon>Sordariales</taxon>
        <taxon>Lasiosphaeriaceae</taxon>
        <taxon>Apodospora</taxon>
    </lineage>
</organism>
<reference evidence="2" key="1">
    <citation type="journal article" date="2023" name="Mol. Phylogenet. Evol.">
        <title>Genome-scale phylogeny and comparative genomics of the fungal order Sordariales.</title>
        <authorList>
            <person name="Hensen N."/>
            <person name="Bonometti L."/>
            <person name="Westerberg I."/>
            <person name="Brannstrom I.O."/>
            <person name="Guillou S."/>
            <person name="Cros-Aarteil S."/>
            <person name="Calhoun S."/>
            <person name="Haridas S."/>
            <person name="Kuo A."/>
            <person name="Mondo S."/>
            <person name="Pangilinan J."/>
            <person name="Riley R."/>
            <person name="LaButti K."/>
            <person name="Andreopoulos B."/>
            <person name="Lipzen A."/>
            <person name="Chen C."/>
            <person name="Yan M."/>
            <person name="Daum C."/>
            <person name="Ng V."/>
            <person name="Clum A."/>
            <person name="Steindorff A."/>
            <person name="Ohm R.A."/>
            <person name="Martin F."/>
            <person name="Silar P."/>
            <person name="Natvig D.O."/>
            <person name="Lalanne C."/>
            <person name="Gautier V."/>
            <person name="Ament-Velasquez S.L."/>
            <person name="Kruys A."/>
            <person name="Hutchinson M.I."/>
            <person name="Powell A.J."/>
            <person name="Barry K."/>
            <person name="Miller A.N."/>
            <person name="Grigoriev I.V."/>
            <person name="Debuchy R."/>
            <person name="Gladieux P."/>
            <person name="Hiltunen Thoren M."/>
            <person name="Johannesson H."/>
        </authorList>
    </citation>
    <scope>NUCLEOTIDE SEQUENCE</scope>
    <source>
        <strain evidence="2">CBS 118394</strain>
    </source>
</reference>
<feature type="compositionally biased region" description="Acidic residues" evidence="1">
    <location>
        <begin position="524"/>
        <end position="535"/>
    </location>
</feature>
<feature type="compositionally biased region" description="Polar residues" evidence="1">
    <location>
        <begin position="408"/>
        <end position="422"/>
    </location>
</feature>
<feature type="region of interest" description="Disordered" evidence="1">
    <location>
        <begin position="407"/>
        <end position="546"/>
    </location>
</feature>
<evidence type="ECO:0000313" key="2">
    <source>
        <dbReference type="EMBL" id="KAK3326710.1"/>
    </source>
</evidence>
<feature type="compositionally biased region" description="Polar residues" evidence="1">
    <location>
        <begin position="345"/>
        <end position="372"/>
    </location>
</feature>
<proteinExistence type="predicted"/>
<comment type="caution">
    <text evidence="2">The sequence shown here is derived from an EMBL/GenBank/DDBJ whole genome shotgun (WGS) entry which is preliminary data.</text>
</comment>
<gene>
    <name evidence="2" type="ORF">B0H66DRAFT_600816</name>
</gene>
<evidence type="ECO:0000313" key="3">
    <source>
        <dbReference type="Proteomes" id="UP001283341"/>
    </source>
</evidence>
<feature type="region of interest" description="Disordered" evidence="1">
    <location>
        <begin position="341"/>
        <end position="372"/>
    </location>
</feature>
<name>A0AAE0IKI3_9PEZI</name>
<dbReference type="AlphaFoldDB" id="A0AAE0IKI3"/>
<dbReference type="EMBL" id="JAUEDM010000002">
    <property type="protein sequence ID" value="KAK3326710.1"/>
    <property type="molecule type" value="Genomic_DNA"/>
</dbReference>
<reference evidence="2" key="2">
    <citation type="submission" date="2023-06" db="EMBL/GenBank/DDBJ databases">
        <authorList>
            <consortium name="Lawrence Berkeley National Laboratory"/>
            <person name="Haridas S."/>
            <person name="Hensen N."/>
            <person name="Bonometti L."/>
            <person name="Westerberg I."/>
            <person name="Brannstrom I.O."/>
            <person name="Guillou S."/>
            <person name="Cros-Aarteil S."/>
            <person name="Calhoun S."/>
            <person name="Kuo A."/>
            <person name="Mondo S."/>
            <person name="Pangilinan J."/>
            <person name="Riley R."/>
            <person name="Labutti K."/>
            <person name="Andreopoulos B."/>
            <person name="Lipzen A."/>
            <person name="Chen C."/>
            <person name="Yanf M."/>
            <person name="Daum C."/>
            <person name="Ng V."/>
            <person name="Clum A."/>
            <person name="Steindorff A."/>
            <person name="Ohm R."/>
            <person name="Martin F."/>
            <person name="Silar P."/>
            <person name="Natvig D."/>
            <person name="Lalanne C."/>
            <person name="Gautier V."/>
            <person name="Ament-Velasquez S.L."/>
            <person name="Kruys A."/>
            <person name="Hutchinson M.I."/>
            <person name="Powell A.J."/>
            <person name="Barry K."/>
            <person name="Miller A.N."/>
            <person name="Grigoriev I.V."/>
            <person name="Debuchy R."/>
            <person name="Gladieux P."/>
            <person name="Thoren M.H."/>
            <person name="Johannesson H."/>
        </authorList>
    </citation>
    <scope>NUCLEOTIDE SEQUENCE</scope>
    <source>
        <strain evidence="2">CBS 118394</strain>
    </source>
</reference>
<feature type="region of interest" description="Disordered" evidence="1">
    <location>
        <begin position="242"/>
        <end position="310"/>
    </location>
</feature>
<feature type="compositionally biased region" description="Polar residues" evidence="1">
    <location>
        <begin position="242"/>
        <end position="280"/>
    </location>
</feature>
<feature type="compositionally biased region" description="Polar residues" evidence="1">
    <location>
        <begin position="292"/>
        <end position="302"/>
    </location>
</feature>
<feature type="compositionally biased region" description="Polar residues" evidence="1">
    <location>
        <begin position="436"/>
        <end position="448"/>
    </location>
</feature>
<evidence type="ECO:0000256" key="1">
    <source>
        <dbReference type="SAM" id="MobiDB-lite"/>
    </source>
</evidence>